<reference evidence="2" key="1">
    <citation type="submission" date="2021-02" db="EMBL/GenBank/DDBJ databases">
        <authorList>
            <person name="Dougan E. K."/>
            <person name="Rhodes N."/>
            <person name="Thang M."/>
            <person name="Chan C."/>
        </authorList>
    </citation>
    <scope>NUCLEOTIDE SEQUENCE</scope>
</reference>
<gene>
    <name evidence="2" type="ORF">SPIL2461_LOCUS10710</name>
</gene>
<feature type="region of interest" description="Disordered" evidence="1">
    <location>
        <begin position="27"/>
        <end position="69"/>
    </location>
</feature>
<comment type="caution">
    <text evidence="2">The sequence shown here is derived from an EMBL/GenBank/DDBJ whole genome shotgun (WGS) entry which is preliminary data.</text>
</comment>
<evidence type="ECO:0000256" key="1">
    <source>
        <dbReference type="SAM" id="MobiDB-lite"/>
    </source>
</evidence>
<dbReference type="AlphaFoldDB" id="A0A812RJK6"/>
<protein>
    <submittedName>
        <fullName evidence="2">Uncharacterized protein</fullName>
    </submittedName>
</protein>
<dbReference type="EMBL" id="CAJNIZ010020323">
    <property type="protein sequence ID" value="CAE7439089.1"/>
    <property type="molecule type" value="Genomic_DNA"/>
</dbReference>
<sequence>MEQYQQQARQTSQPVFSAVQNLWFESRRVGKRGPPSTAGFSSTGLTTPPGGAEAHGDAPMSDAAAGSADPVTPLFQPLHYDDASSVALTAAQTGVDVNNKEALENWLDEPVGTRRAVLETVRAYHVGVIRGEMYNLIAQVEGVIKSLDDRLLQQQQDLHWLTSECRTEQKRVSGLQVLLTGWDPKMTPEERHFMINWMMQQVEFFRAWLGRRGVKDFKPEHVFYNVLQADPATPPSGSQWSTITTLTFKVVVLRKTLTIMTPQAVREFDEQATACARLFYFEKDGVFRARLEVGPPLHEACEATPPAGAEEPNMWAYSWNKVVFGVQSEMDAADKSQMDAALQLSQPGGPGARVGKSSRHWTQSFVYSSAQNPYPLEIDVVKVSQ</sequence>
<feature type="non-terminal residue" evidence="2">
    <location>
        <position position="385"/>
    </location>
</feature>
<organism evidence="2 3">
    <name type="scientific">Symbiodinium pilosum</name>
    <name type="common">Dinoflagellate</name>
    <dbReference type="NCBI Taxonomy" id="2952"/>
    <lineage>
        <taxon>Eukaryota</taxon>
        <taxon>Sar</taxon>
        <taxon>Alveolata</taxon>
        <taxon>Dinophyceae</taxon>
        <taxon>Suessiales</taxon>
        <taxon>Symbiodiniaceae</taxon>
        <taxon>Symbiodinium</taxon>
    </lineage>
</organism>
<accession>A0A812RJK6</accession>
<dbReference type="OrthoDB" id="475272at2759"/>
<name>A0A812RJK6_SYMPI</name>
<keyword evidence="3" id="KW-1185">Reference proteome</keyword>
<evidence type="ECO:0000313" key="2">
    <source>
        <dbReference type="EMBL" id="CAE7439089.1"/>
    </source>
</evidence>
<dbReference type="Proteomes" id="UP000649617">
    <property type="component" value="Unassembled WGS sequence"/>
</dbReference>
<proteinExistence type="predicted"/>
<evidence type="ECO:0000313" key="3">
    <source>
        <dbReference type="Proteomes" id="UP000649617"/>
    </source>
</evidence>